<reference evidence="4" key="1">
    <citation type="submission" date="2025-08" db="UniProtKB">
        <authorList>
            <consortium name="RefSeq"/>
        </authorList>
    </citation>
    <scope>IDENTIFICATION</scope>
</reference>
<dbReference type="Pfam" id="PF13513">
    <property type="entry name" value="HEAT_EZ"/>
    <property type="match status" value="1"/>
</dbReference>
<evidence type="ECO:0000259" key="2">
    <source>
        <dbReference type="Pfam" id="PF13251"/>
    </source>
</evidence>
<evidence type="ECO:0000256" key="1">
    <source>
        <dbReference type="ARBA" id="ARBA00015263"/>
    </source>
</evidence>
<sequence length="1048" mass="117558">MTSLHTNRINDTTRHFFSLLERLLSLTSTRLNDKKQINLYLNDLNELDYRCLNITSNDAILLLVNQLCATVLPIETSLVRNICKFLYNLSQSNVKLHGRTFATCKRWILEALEFSEPLAQVDILITMKSFLHNGYFDDINHHVCLLLKDKGLLMKHLNPLCNPWSEINFHALGCLEEIITNKNNSCCLSDEFTYLIKDIIFKILSLLPYHNDDKFYYSKVINSCLHILHCMILEKLIPGSPDFVGEILGVVQAFLFYGIKGYSVMTPQLLRPAAMNLPERVHVVPKCKNLKNHKAKPKKASTKKSISDIGNNALPEHIGISKYSSDSDTSDTEINNSVHIDSKIRLGAIRLLQALIEITQSREIFGYWPQIVATGSRNDARVLTRSILVEPVSKVRQNALSTLTELLLGARPFLIHAEDTNYTSFITFFGTVCLMIKELHFTLSLILLAEKNVAVLTHALKCTAALVQGTPYERLKPGLTTKLARNCRPYIFHKDPTVRVAALSVFEAFASSESITQEILSILARQTVSETESENSQLDTGFISDVGTEEEEIDIEDVDNLTNGCSETKISKDESTSSLVRICLENISNKMVNTPVRLQSLKLMGRLAFNTGSLVFPHLEKVTTTLLSVMEESESQVVLHACRVLEIMSGCLANTETYRSDGTLFWNIIFESMISLVQSSQTILREAACDCLGSITGNVFTQLSRQKIILIITVLFGSVRDEEGAVRAAGLRALGMLVTLPALEDDTGFLMDLADIVCSAFEDKNLGVRVKSIWALANLCDCLSRQKQHEEIEPFPLENFLPKLYHVSVKAAKDNDKVKCNAVRAIGTILYLCPQKHILSDTTLGLDALIKCAVLGNDMKVRWNACRALGLVLSHDPDVMLPPSWKEQIFPALSTLICDSPNFKVRTNAAWALSACNCYGKYTVMLWKSIVLAFENTQHVPSYVEYPHRDALIQQLCLTLSHVAACTEKSDLQSLWIEIGDHVEEISNFMKQFQETVLPEKLGDLIMAKAQLEQYTKDACSIEERQIAQSLANIFERTNRFDNLDAIT</sequence>
<dbReference type="KEGG" id="pbar:105431850"/>
<dbReference type="AlphaFoldDB" id="A0A6I9XGQ0"/>
<dbReference type="SUPFAM" id="SSF48371">
    <property type="entry name" value="ARM repeat"/>
    <property type="match status" value="1"/>
</dbReference>
<protein>
    <recommendedName>
        <fullName evidence="1">HEAT repeat-containing protein 6</fullName>
    </recommendedName>
</protein>
<dbReference type="Gene3D" id="1.25.10.10">
    <property type="entry name" value="Leucine-rich Repeat Variant"/>
    <property type="match status" value="3"/>
</dbReference>
<dbReference type="InterPro" id="IPR052107">
    <property type="entry name" value="HEAT6"/>
</dbReference>
<dbReference type="Proteomes" id="UP000504615">
    <property type="component" value="Unplaced"/>
</dbReference>
<dbReference type="PANTHER" id="PTHR13366">
    <property type="entry name" value="MALARIA ANTIGEN-RELATED"/>
    <property type="match status" value="1"/>
</dbReference>
<dbReference type="RefSeq" id="XP_011644607.1">
    <property type="nucleotide sequence ID" value="XM_011646305.1"/>
</dbReference>
<accession>A0A6I9XGQ0</accession>
<dbReference type="InterPro" id="IPR016024">
    <property type="entry name" value="ARM-type_fold"/>
</dbReference>
<name>A0A6I9XGQ0_9HYME</name>
<proteinExistence type="predicted"/>
<evidence type="ECO:0000313" key="4">
    <source>
        <dbReference type="RefSeq" id="XP_011644607.1"/>
    </source>
</evidence>
<dbReference type="InterPro" id="IPR011989">
    <property type="entry name" value="ARM-like"/>
</dbReference>
<dbReference type="PANTHER" id="PTHR13366:SF0">
    <property type="entry name" value="HEAT REPEAT-CONTAINING PROTEIN 6"/>
    <property type="match status" value="1"/>
</dbReference>
<organism evidence="3 4">
    <name type="scientific">Pogonomyrmex barbatus</name>
    <name type="common">red harvester ant</name>
    <dbReference type="NCBI Taxonomy" id="144034"/>
    <lineage>
        <taxon>Eukaryota</taxon>
        <taxon>Metazoa</taxon>
        <taxon>Ecdysozoa</taxon>
        <taxon>Arthropoda</taxon>
        <taxon>Hexapoda</taxon>
        <taxon>Insecta</taxon>
        <taxon>Pterygota</taxon>
        <taxon>Neoptera</taxon>
        <taxon>Endopterygota</taxon>
        <taxon>Hymenoptera</taxon>
        <taxon>Apocrita</taxon>
        <taxon>Aculeata</taxon>
        <taxon>Formicoidea</taxon>
        <taxon>Formicidae</taxon>
        <taxon>Myrmicinae</taxon>
        <taxon>Pogonomyrmex</taxon>
    </lineage>
</organism>
<keyword evidence="3" id="KW-1185">Reference proteome</keyword>
<dbReference type="InterPro" id="IPR025283">
    <property type="entry name" value="DUF4042"/>
</dbReference>
<dbReference type="OrthoDB" id="66533at2759"/>
<gene>
    <name evidence="4" type="primary">LOC105431850</name>
</gene>
<feature type="domain" description="DUF4042" evidence="2">
    <location>
        <begin position="343"/>
        <end position="519"/>
    </location>
</feature>
<dbReference type="Pfam" id="PF13251">
    <property type="entry name" value="DUF4042"/>
    <property type="match status" value="1"/>
</dbReference>
<dbReference type="GeneID" id="105431850"/>
<evidence type="ECO:0000313" key="3">
    <source>
        <dbReference type="Proteomes" id="UP000504615"/>
    </source>
</evidence>